<feature type="compositionally biased region" description="Low complexity" evidence="1">
    <location>
        <begin position="73"/>
        <end position="95"/>
    </location>
</feature>
<feature type="compositionally biased region" description="Low complexity" evidence="1">
    <location>
        <begin position="1"/>
        <end position="23"/>
    </location>
</feature>
<dbReference type="VEuPathDB" id="FungiDB:MUCCIDRAFT_157065"/>
<evidence type="ECO:0000313" key="3">
    <source>
        <dbReference type="Proteomes" id="UP000077051"/>
    </source>
</evidence>
<feature type="region of interest" description="Disordered" evidence="1">
    <location>
        <begin position="1"/>
        <end position="103"/>
    </location>
</feature>
<protein>
    <submittedName>
        <fullName evidence="2">Uncharacterized protein</fullName>
    </submittedName>
</protein>
<keyword evidence="3" id="KW-1185">Reference proteome</keyword>
<dbReference type="STRING" id="747725.A0A162QB97"/>
<evidence type="ECO:0000313" key="2">
    <source>
        <dbReference type="EMBL" id="OAD00480.1"/>
    </source>
</evidence>
<gene>
    <name evidence="2" type="ORF">MUCCIDRAFT_157065</name>
</gene>
<organism evidence="2 3">
    <name type="scientific">Mucor lusitanicus CBS 277.49</name>
    <dbReference type="NCBI Taxonomy" id="747725"/>
    <lineage>
        <taxon>Eukaryota</taxon>
        <taxon>Fungi</taxon>
        <taxon>Fungi incertae sedis</taxon>
        <taxon>Mucoromycota</taxon>
        <taxon>Mucoromycotina</taxon>
        <taxon>Mucoromycetes</taxon>
        <taxon>Mucorales</taxon>
        <taxon>Mucorineae</taxon>
        <taxon>Mucoraceae</taxon>
        <taxon>Mucor</taxon>
    </lineage>
</organism>
<sequence>MQNHHQQSILSTTTTPQQQQQHQEPLPFATLTGRQSEEADRILSRQQQVAATKKSNGLKQGFAQLGARLSRKNNGSTNNNQTSGSTSSSSSSTAGNRDRSETV</sequence>
<dbReference type="AlphaFoldDB" id="A0A162QB97"/>
<name>A0A162QB97_MUCCL</name>
<dbReference type="Proteomes" id="UP000077051">
    <property type="component" value="Unassembled WGS sequence"/>
</dbReference>
<comment type="caution">
    <text evidence="2">The sequence shown here is derived from an EMBL/GenBank/DDBJ whole genome shotgun (WGS) entry which is preliminary data.</text>
</comment>
<proteinExistence type="predicted"/>
<dbReference type="EMBL" id="AMYB01000007">
    <property type="protein sequence ID" value="OAD00480.1"/>
    <property type="molecule type" value="Genomic_DNA"/>
</dbReference>
<feature type="compositionally biased region" description="Polar residues" evidence="1">
    <location>
        <begin position="44"/>
        <end position="58"/>
    </location>
</feature>
<reference evidence="2 3" key="1">
    <citation type="submission" date="2015-06" db="EMBL/GenBank/DDBJ databases">
        <title>Expansion of signal transduction pathways in fungi by whole-genome duplication.</title>
        <authorList>
            <consortium name="DOE Joint Genome Institute"/>
            <person name="Corrochano L.M."/>
            <person name="Kuo A."/>
            <person name="Marcet-Houben M."/>
            <person name="Polaino S."/>
            <person name="Salamov A."/>
            <person name="Villalobos J.M."/>
            <person name="Alvarez M.I."/>
            <person name="Avalos J."/>
            <person name="Benito E.P."/>
            <person name="Benoit I."/>
            <person name="Burger G."/>
            <person name="Camino L.P."/>
            <person name="Canovas D."/>
            <person name="Cerda-Olmedo E."/>
            <person name="Cheng J.-F."/>
            <person name="Dominguez A."/>
            <person name="Elias M."/>
            <person name="Eslava A.P."/>
            <person name="Glaser F."/>
            <person name="Grimwood J."/>
            <person name="Gutierrez G."/>
            <person name="Heitman J."/>
            <person name="Henrissat B."/>
            <person name="Iturriaga E.A."/>
            <person name="Lang B.F."/>
            <person name="Lavin J.L."/>
            <person name="Lee S."/>
            <person name="Li W."/>
            <person name="Lindquist E."/>
            <person name="Lopez-Garcia S."/>
            <person name="Luque E.M."/>
            <person name="Marcos A.T."/>
            <person name="Martin J."/>
            <person name="Mccluskey K."/>
            <person name="Medina H.R."/>
            <person name="Miralles-Duran A."/>
            <person name="Miyazaki A."/>
            <person name="Munoz-Torres E."/>
            <person name="Oguiza J.A."/>
            <person name="Ohm R."/>
            <person name="Olmedo M."/>
            <person name="Orejas M."/>
            <person name="Ortiz-Castellanos L."/>
            <person name="Pisabarro A.G."/>
            <person name="Rodriguez-Romero J."/>
            <person name="Ruiz-Herrera J."/>
            <person name="Ruiz-Vazquez R."/>
            <person name="Sanz C."/>
            <person name="Schackwitz W."/>
            <person name="Schmutz J."/>
            <person name="Shahriari M."/>
            <person name="Shelest E."/>
            <person name="Silva-Franco F."/>
            <person name="Soanes D."/>
            <person name="Syed K."/>
            <person name="Tagua V.G."/>
            <person name="Talbot N.J."/>
            <person name="Thon M."/>
            <person name="De Vries R.P."/>
            <person name="Wiebenga A."/>
            <person name="Yadav J.S."/>
            <person name="Braun E.L."/>
            <person name="Baker S."/>
            <person name="Garre V."/>
            <person name="Horwitz B."/>
            <person name="Torres-Martinez S."/>
            <person name="Idnurm A."/>
            <person name="Herrera-Estrella A."/>
            <person name="Gabaldon T."/>
            <person name="Grigoriev I.V."/>
        </authorList>
    </citation>
    <scope>NUCLEOTIDE SEQUENCE [LARGE SCALE GENOMIC DNA]</scope>
    <source>
        <strain evidence="2 3">CBS 277.49</strain>
    </source>
</reference>
<evidence type="ECO:0000256" key="1">
    <source>
        <dbReference type="SAM" id="MobiDB-lite"/>
    </source>
</evidence>
<accession>A0A162QB97</accession>